<dbReference type="NCBIfam" id="TIGR04183">
    <property type="entry name" value="Por_Secre_tail"/>
    <property type="match status" value="1"/>
</dbReference>
<dbReference type="InterPro" id="IPR018391">
    <property type="entry name" value="PQQ_b-propeller_rpt"/>
</dbReference>
<reference evidence="2" key="1">
    <citation type="journal article" date="2015" name="Proc. Natl. Acad. Sci. U.S.A.">
        <title>Networks of energetic and metabolic interactions define dynamics in microbial communities.</title>
        <authorList>
            <person name="Embree M."/>
            <person name="Liu J.K."/>
            <person name="Al-Bassam M.M."/>
            <person name="Zengler K."/>
        </authorList>
    </citation>
    <scope>NUCLEOTIDE SEQUENCE</scope>
</reference>
<dbReference type="InterPro" id="IPR011047">
    <property type="entry name" value="Quinoprotein_ADH-like_sf"/>
</dbReference>
<dbReference type="PANTHER" id="PTHR34512">
    <property type="entry name" value="CELL SURFACE PROTEIN"/>
    <property type="match status" value="1"/>
</dbReference>
<evidence type="ECO:0000313" key="2">
    <source>
        <dbReference type="EMBL" id="KUG25462.1"/>
    </source>
</evidence>
<name>A0A0W8FX78_9ZZZZ</name>
<dbReference type="Pfam" id="PF18962">
    <property type="entry name" value="Por_Secre_tail"/>
    <property type="match status" value="1"/>
</dbReference>
<dbReference type="PANTHER" id="PTHR34512:SF30">
    <property type="entry name" value="OUTER MEMBRANE PROTEIN ASSEMBLY FACTOR BAMB"/>
    <property type="match status" value="1"/>
</dbReference>
<dbReference type="Gene3D" id="2.60.40.4070">
    <property type="match status" value="1"/>
</dbReference>
<protein>
    <recommendedName>
        <fullName evidence="1">Secretion system C-terminal sorting domain-containing protein</fullName>
    </recommendedName>
</protein>
<comment type="caution">
    <text evidence="2">The sequence shown here is derived from an EMBL/GenBank/DDBJ whole genome shotgun (WGS) entry which is preliminary data.</text>
</comment>
<proteinExistence type="predicted"/>
<feature type="domain" description="Secretion system C-terminal sorting" evidence="1">
    <location>
        <begin position="434"/>
        <end position="508"/>
    </location>
</feature>
<dbReference type="SMART" id="SM00564">
    <property type="entry name" value="PQQ"/>
    <property type="match status" value="4"/>
</dbReference>
<dbReference type="EMBL" id="LNQE01000678">
    <property type="protein sequence ID" value="KUG25462.1"/>
    <property type="molecule type" value="Genomic_DNA"/>
</dbReference>
<dbReference type="Gene3D" id="2.130.10.10">
    <property type="entry name" value="YVTN repeat-like/Quinoprotein amine dehydrogenase"/>
    <property type="match status" value="1"/>
</dbReference>
<evidence type="ECO:0000259" key="1">
    <source>
        <dbReference type="Pfam" id="PF18962"/>
    </source>
</evidence>
<gene>
    <name evidence="2" type="ORF">ASZ90_004717</name>
</gene>
<dbReference type="Gene3D" id="2.40.128.630">
    <property type="match status" value="1"/>
</dbReference>
<dbReference type="InterPro" id="IPR026444">
    <property type="entry name" value="Secre_tail"/>
</dbReference>
<sequence>MKKYKIFSISIILLTIVSFSQTQERIPWSTHADSPWPVGRGDAQATGRSEYVGPKTPNIIWKKSFPFGLLNSPVIGLNGNLLIGTRAWNSWDIFENYFYCADAAGNIIWTYKTDSFLANNSAPAVTADGTVYFGNQNWEFYALDKDGNFKWKHKSSSSFYQTATVLDKEGNIYTGTSDSLFCFRPNGEIKFKLSIGKIRGHVAFSPNGDIFYVQTLKNINPTTSHLYLYAINLNGDIIWEKLFYRLTNATIMIDNDGYIYVKGAETANSGYALICIKPDGNIKWQYKVSYTGFVGAPTIDKNGNIAFECVRGYHGIVSIDYEGNFRWFYQFENQDEDFEHGLVCDDDGTIYLGSTWGYNLYAISKDGELLWKIPLDGMYADSSPVIGGDGTLYVGLHRGAGENNLENTLIAIKDNPNSVKEEDVPSDYKLEQNYPNPFNPSTTIKFSLPERSEVKLSIYNLLGQEIEILFQGEKEAGSYEYVFENKSLSTGVYLYVLASQQVRLSRKMMLIK</sequence>
<dbReference type="SUPFAM" id="SSF50998">
    <property type="entry name" value="Quinoprotein alcohol dehydrogenase-like"/>
    <property type="match status" value="1"/>
</dbReference>
<organism evidence="2">
    <name type="scientific">hydrocarbon metagenome</name>
    <dbReference type="NCBI Taxonomy" id="938273"/>
    <lineage>
        <taxon>unclassified sequences</taxon>
        <taxon>metagenomes</taxon>
        <taxon>ecological metagenomes</taxon>
    </lineage>
</organism>
<accession>A0A0W8FX78</accession>
<dbReference type="AlphaFoldDB" id="A0A0W8FX78"/>
<dbReference type="InterPro" id="IPR015943">
    <property type="entry name" value="WD40/YVTN_repeat-like_dom_sf"/>
</dbReference>